<name>A0A5C3LPL6_9AGAR</name>
<sequence>MVQHYTEYEKHPFWEDVSVRNYISLMTLVWLIWETIVMMGLEYKHIWKSERSIIRRLYYPIRYVALVGQFSNHVITTTLLSRVPLTPHTCKIWFAYQSVIVQLMISAVEAVVFLRVYVMYKDDLRSVIFLMMLFALDTGVMVYTGVRINLDLIFDHTCLIESTPKEVCIMGVVAVVVQLILWFMTMYKQATSKNKRQEGPLLQLMTRDGAIVCIGLSAFFGFAVPYTYFVHELTHSAFSILISLLSVIGCRVIMNIQKLKVPLQIESSVELTTWIRTEQGMSAFDIGSVFTFNRQYLD</sequence>
<accession>A0A5C3LPL6</accession>
<dbReference type="Proteomes" id="UP000308652">
    <property type="component" value="Unassembled WGS sequence"/>
</dbReference>
<dbReference type="EMBL" id="ML213629">
    <property type="protein sequence ID" value="TFK34702.1"/>
    <property type="molecule type" value="Genomic_DNA"/>
</dbReference>
<feature type="domain" description="DUF6533" evidence="2">
    <location>
        <begin position="22"/>
        <end position="67"/>
    </location>
</feature>
<keyword evidence="1" id="KW-1133">Transmembrane helix</keyword>
<feature type="transmembrane region" description="Helical" evidence="1">
    <location>
        <begin position="126"/>
        <end position="146"/>
    </location>
</feature>
<organism evidence="3 4">
    <name type="scientific">Crucibulum laeve</name>
    <dbReference type="NCBI Taxonomy" id="68775"/>
    <lineage>
        <taxon>Eukaryota</taxon>
        <taxon>Fungi</taxon>
        <taxon>Dikarya</taxon>
        <taxon>Basidiomycota</taxon>
        <taxon>Agaricomycotina</taxon>
        <taxon>Agaricomycetes</taxon>
        <taxon>Agaricomycetidae</taxon>
        <taxon>Agaricales</taxon>
        <taxon>Agaricineae</taxon>
        <taxon>Nidulariaceae</taxon>
        <taxon>Crucibulum</taxon>
    </lineage>
</organism>
<protein>
    <recommendedName>
        <fullName evidence="2">DUF6533 domain-containing protein</fullName>
    </recommendedName>
</protein>
<evidence type="ECO:0000256" key="1">
    <source>
        <dbReference type="SAM" id="Phobius"/>
    </source>
</evidence>
<dbReference type="InterPro" id="IPR045340">
    <property type="entry name" value="DUF6533"/>
</dbReference>
<evidence type="ECO:0000313" key="4">
    <source>
        <dbReference type="Proteomes" id="UP000308652"/>
    </source>
</evidence>
<feature type="transmembrane region" description="Helical" evidence="1">
    <location>
        <begin position="235"/>
        <end position="254"/>
    </location>
</feature>
<evidence type="ECO:0000313" key="3">
    <source>
        <dbReference type="EMBL" id="TFK34702.1"/>
    </source>
</evidence>
<keyword evidence="4" id="KW-1185">Reference proteome</keyword>
<keyword evidence="1" id="KW-0472">Membrane</keyword>
<dbReference type="AlphaFoldDB" id="A0A5C3LPL6"/>
<feature type="transmembrane region" description="Helical" evidence="1">
    <location>
        <begin position="208"/>
        <end position="229"/>
    </location>
</feature>
<proteinExistence type="predicted"/>
<gene>
    <name evidence="3" type="ORF">BDQ12DRAFT_726739</name>
</gene>
<feature type="transmembrane region" description="Helical" evidence="1">
    <location>
        <begin position="169"/>
        <end position="187"/>
    </location>
</feature>
<feature type="transmembrane region" description="Helical" evidence="1">
    <location>
        <begin position="92"/>
        <end position="114"/>
    </location>
</feature>
<keyword evidence="1" id="KW-0812">Transmembrane</keyword>
<reference evidence="3 4" key="1">
    <citation type="journal article" date="2019" name="Nat. Ecol. Evol.">
        <title>Megaphylogeny resolves global patterns of mushroom evolution.</title>
        <authorList>
            <person name="Varga T."/>
            <person name="Krizsan K."/>
            <person name="Foldi C."/>
            <person name="Dima B."/>
            <person name="Sanchez-Garcia M."/>
            <person name="Sanchez-Ramirez S."/>
            <person name="Szollosi G.J."/>
            <person name="Szarkandi J.G."/>
            <person name="Papp V."/>
            <person name="Albert L."/>
            <person name="Andreopoulos W."/>
            <person name="Angelini C."/>
            <person name="Antonin V."/>
            <person name="Barry K.W."/>
            <person name="Bougher N.L."/>
            <person name="Buchanan P."/>
            <person name="Buyck B."/>
            <person name="Bense V."/>
            <person name="Catcheside P."/>
            <person name="Chovatia M."/>
            <person name="Cooper J."/>
            <person name="Damon W."/>
            <person name="Desjardin D."/>
            <person name="Finy P."/>
            <person name="Geml J."/>
            <person name="Haridas S."/>
            <person name="Hughes K."/>
            <person name="Justo A."/>
            <person name="Karasinski D."/>
            <person name="Kautmanova I."/>
            <person name="Kiss B."/>
            <person name="Kocsube S."/>
            <person name="Kotiranta H."/>
            <person name="LaButti K.M."/>
            <person name="Lechner B.E."/>
            <person name="Liimatainen K."/>
            <person name="Lipzen A."/>
            <person name="Lukacs Z."/>
            <person name="Mihaltcheva S."/>
            <person name="Morgado L.N."/>
            <person name="Niskanen T."/>
            <person name="Noordeloos M.E."/>
            <person name="Ohm R.A."/>
            <person name="Ortiz-Santana B."/>
            <person name="Ovrebo C."/>
            <person name="Racz N."/>
            <person name="Riley R."/>
            <person name="Savchenko A."/>
            <person name="Shiryaev A."/>
            <person name="Soop K."/>
            <person name="Spirin V."/>
            <person name="Szebenyi C."/>
            <person name="Tomsovsky M."/>
            <person name="Tulloss R.E."/>
            <person name="Uehling J."/>
            <person name="Grigoriev I.V."/>
            <person name="Vagvolgyi C."/>
            <person name="Papp T."/>
            <person name="Martin F.M."/>
            <person name="Miettinen O."/>
            <person name="Hibbett D.S."/>
            <person name="Nagy L.G."/>
        </authorList>
    </citation>
    <scope>NUCLEOTIDE SEQUENCE [LARGE SCALE GENOMIC DNA]</scope>
    <source>
        <strain evidence="3 4">CBS 166.37</strain>
    </source>
</reference>
<dbReference type="STRING" id="68775.A0A5C3LPL6"/>
<dbReference type="OrthoDB" id="3020506at2759"/>
<evidence type="ECO:0000259" key="2">
    <source>
        <dbReference type="Pfam" id="PF20151"/>
    </source>
</evidence>
<dbReference type="Pfam" id="PF20151">
    <property type="entry name" value="DUF6533"/>
    <property type="match status" value="1"/>
</dbReference>
<feature type="transmembrane region" description="Helical" evidence="1">
    <location>
        <begin position="22"/>
        <end position="41"/>
    </location>
</feature>